<comment type="similarity">
    <text evidence="1">Belongs to the Nudix hydrolase family.</text>
</comment>
<keyword evidence="5" id="KW-1185">Reference proteome</keyword>
<dbReference type="InterPro" id="IPR040618">
    <property type="entry name" value="Pre-Nudix"/>
</dbReference>
<dbReference type="RefSeq" id="XP_022949883.1">
    <property type="nucleotide sequence ID" value="XM_023094115.1"/>
</dbReference>
<evidence type="ECO:0000313" key="6">
    <source>
        <dbReference type="RefSeq" id="XP_022949883.1"/>
    </source>
</evidence>
<dbReference type="GO" id="GO:0051287">
    <property type="term" value="F:NAD binding"/>
    <property type="evidence" value="ECO:0007669"/>
    <property type="project" value="TreeGrafter"/>
</dbReference>
<dbReference type="FunFam" id="3.90.79.10:FF:000015">
    <property type="entry name" value="Nudix hydrolase 8"/>
    <property type="match status" value="1"/>
</dbReference>
<dbReference type="Pfam" id="PF00293">
    <property type="entry name" value="NUDIX"/>
    <property type="match status" value="1"/>
</dbReference>
<dbReference type="SUPFAM" id="SSF55811">
    <property type="entry name" value="Nudix"/>
    <property type="match status" value="1"/>
</dbReference>
<dbReference type="Proteomes" id="UP000504609">
    <property type="component" value="Unplaced"/>
</dbReference>
<dbReference type="PANTHER" id="PTHR13994">
    <property type="entry name" value="NUDIX HYDROLASE RELATED"/>
    <property type="match status" value="1"/>
</dbReference>
<gene>
    <name evidence="6" type="primary">LOC111453143</name>
</gene>
<protein>
    <submittedName>
        <fullName evidence="6">Nudix hydrolase 10-like</fullName>
    </submittedName>
</protein>
<evidence type="ECO:0000256" key="2">
    <source>
        <dbReference type="ARBA" id="ARBA00022723"/>
    </source>
</evidence>
<organism evidence="5 6">
    <name type="scientific">Cucurbita moschata</name>
    <name type="common">Winter crookneck squash</name>
    <name type="synonym">Cucurbita pepo var. moschata</name>
    <dbReference type="NCBI Taxonomy" id="3662"/>
    <lineage>
        <taxon>Eukaryota</taxon>
        <taxon>Viridiplantae</taxon>
        <taxon>Streptophyta</taxon>
        <taxon>Embryophyta</taxon>
        <taxon>Tracheophyta</taxon>
        <taxon>Spermatophyta</taxon>
        <taxon>Magnoliopsida</taxon>
        <taxon>eudicotyledons</taxon>
        <taxon>Gunneridae</taxon>
        <taxon>Pentapetalae</taxon>
        <taxon>rosids</taxon>
        <taxon>fabids</taxon>
        <taxon>Cucurbitales</taxon>
        <taxon>Cucurbitaceae</taxon>
        <taxon>Cucurbiteae</taxon>
        <taxon>Cucurbita</taxon>
    </lineage>
</organism>
<dbReference type="InterPro" id="IPR003293">
    <property type="entry name" value="Nudix_hydrolase6-like"/>
</dbReference>
<dbReference type="InterPro" id="IPR000086">
    <property type="entry name" value="NUDIX_hydrolase_dom"/>
</dbReference>
<dbReference type="CDD" id="cd04670">
    <property type="entry name" value="NUDIX_ASFGF2_Nudt6"/>
    <property type="match status" value="1"/>
</dbReference>
<dbReference type="PRINTS" id="PR01356">
    <property type="entry name" value="GFGPROTEIN"/>
</dbReference>
<feature type="domain" description="Nudix hydrolase" evidence="4">
    <location>
        <begin position="178"/>
        <end position="310"/>
    </location>
</feature>
<dbReference type="Pfam" id="PF18290">
    <property type="entry name" value="Nudix_hydro"/>
    <property type="match status" value="1"/>
</dbReference>
<dbReference type="GO" id="GO:0035529">
    <property type="term" value="F:NADH pyrophosphatase activity"/>
    <property type="evidence" value="ECO:0007669"/>
    <property type="project" value="TreeGrafter"/>
</dbReference>
<dbReference type="GO" id="GO:0046872">
    <property type="term" value="F:metal ion binding"/>
    <property type="evidence" value="ECO:0007669"/>
    <property type="project" value="UniProtKB-KW"/>
</dbReference>
<keyword evidence="2" id="KW-0479">Metal-binding</keyword>
<dbReference type="PANTHER" id="PTHR13994:SF30">
    <property type="entry name" value="NUDIX HYDROLASE 10"/>
    <property type="match status" value="1"/>
</dbReference>
<dbReference type="FunFam" id="3.40.630.30:FF:000016">
    <property type="entry name" value="nudix hydrolase 2"/>
    <property type="match status" value="1"/>
</dbReference>
<evidence type="ECO:0000256" key="1">
    <source>
        <dbReference type="ARBA" id="ARBA00005582"/>
    </source>
</evidence>
<dbReference type="PROSITE" id="PS00893">
    <property type="entry name" value="NUDIX_BOX"/>
    <property type="match status" value="1"/>
</dbReference>
<dbReference type="Gene3D" id="3.90.79.10">
    <property type="entry name" value="Nucleoside Triphosphate Pyrophosphohydrolase"/>
    <property type="match status" value="1"/>
</dbReference>
<evidence type="ECO:0000313" key="5">
    <source>
        <dbReference type="Proteomes" id="UP000504609"/>
    </source>
</evidence>
<keyword evidence="3" id="KW-0378">Hydrolase</keyword>
<dbReference type="InterPro" id="IPR020084">
    <property type="entry name" value="NUDIX_hydrolase_CS"/>
</dbReference>
<sequence>MIRSLLFSSTFVPIFRTTRTSPSNFLGFHCLPFSATARFTLVSVLHCPGIGVRNPASFCSNSLSVSAKPTLFMEEVPAANEVQLVEVLDATNDDHGGVLVEMDKAMDSEVFVPILRASISHWKQQGKKGVWLKLPIELANLVEAVVKEGFWYHHAEPKYLMLVYWIPECAHTLPVNATHRVGVGAFVLNDNKEVLVVQEKSGVLRGTGVWKFPTGVVDEGEDICKAAEREVREETGIDTEFVEVLAFRQTHQAFFGKSDLFFVCTLKPLTFEISKQELEIEDAQWMKFEDYTAQPLLQKHEVWKCINNICVTKIQQQYSGFSPVLTSTAFSSKQNFLYLNEHDMNRR</sequence>
<dbReference type="KEGG" id="cmos:111453143"/>
<dbReference type="AlphaFoldDB" id="A0A6J1GDC3"/>
<dbReference type="Gene3D" id="3.40.630.30">
    <property type="match status" value="1"/>
</dbReference>
<dbReference type="GO" id="GO:0047631">
    <property type="term" value="F:ADP-ribose diphosphatase activity"/>
    <property type="evidence" value="ECO:0007669"/>
    <property type="project" value="TreeGrafter"/>
</dbReference>
<evidence type="ECO:0000256" key="3">
    <source>
        <dbReference type="ARBA" id="ARBA00022801"/>
    </source>
</evidence>
<reference evidence="6" key="1">
    <citation type="submission" date="2025-08" db="UniProtKB">
        <authorList>
            <consortium name="RefSeq"/>
        </authorList>
    </citation>
    <scope>IDENTIFICATION</scope>
    <source>
        <tissue evidence="6">Young leaves</tissue>
    </source>
</reference>
<dbReference type="GeneID" id="111453143"/>
<name>A0A6J1GDC3_CUCMO</name>
<proteinExistence type="inferred from homology"/>
<dbReference type="PROSITE" id="PS51462">
    <property type="entry name" value="NUDIX"/>
    <property type="match status" value="1"/>
</dbReference>
<accession>A0A6J1GDC3</accession>
<evidence type="ECO:0000259" key="4">
    <source>
        <dbReference type="PROSITE" id="PS51462"/>
    </source>
</evidence>
<dbReference type="InterPro" id="IPR015797">
    <property type="entry name" value="NUDIX_hydrolase-like_dom_sf"/>
</dbReference>